<dbReference type="Pfam" id="PF05119">
    <property type="entry name" value="Terminase_4"/>
    <property type="match status" value="1"/>
</dbReference>
<dbReference type="Proteomes" id="UP000321659">
    <property type="component" value="Unassembled WGS sequence"/>
</dbReference>
<dbReference type="InterPro" id="IPR006448">
    <property type="entry name" value="Phage_term_ssu_P27"/>
</dbReference>
<organism evidence="2 3">
    <name type="scientific">Dellaglioa algida</name>
    <dbReference type="NCBI Taxonomy" id="105612"/>
    <lineage>
        <taxon>Bacteria</taxon>
        <taxon>Bacillati</taxon>
        <taxon>Bacillota</taxon>
        <taxon>Bacilli</taxon>
        <taxon>Lactobacillales</taxon>
        <taxon>Lactobacillaceae</taxon>
        <taxon>Dellaglioa</taxon>
    </lineage>
</organism>
<name>A0A5C6M677_9LACO</name>
<proteinExistence type="predicted"/>
<gene>
    <name evidence="2" type="ORF">LABALGLTS371_15620</name>
</gene>
<dbReference type="EMBL" id="SRRQ01000019">
    <property type="protein sequence ID" value="TWW10226.1"/>
    <property type="molecule type" value="Genomic_DNA"/>
</dbReference>
<evidence type="ECO:0000256" key="1">
    <source>
        <dbReference type="SAM" id="MobiDB-lite"/>
    </source>
</evidence>
<sequence length="155" mass="18014">MPKGRKRSIADNSKKNYSKNELIQKKAEERAATENFESIQMTPPSWLDDMGKREYRRVINQLQKLHITSLDMTALSFYCNAYSKYRQASEDIDDRGLYIDDEMSKKNPSMSIMESMSKEVRSYVSSLGMTLDSRMKLVAPNTETKPEDPFDEFED</sequence>
<accession>A0A5C6M677</accession>
<dbReference type="AlphaFoldDB" id="A0A5C6M677"/>
<evidence type="ECO:0000313" key="3">
    <source>
        <dbReference type="Proteomes" id="UP000321659"/>
    </source>
</evidence>
<protein>
    <submittedName>
        <fullName evidence="2">Terminase</fullName>
    </submittedName>
</protein>
<evidence type="ECO:0000313" key="2">
    <source>
        <dbReference type="EMBL" id="TWW10226.1"/>
    </source>
</evidence>
<comment type="caution">
    <text evidence="2">The sequence shown here is derived from an EMBL/GenBank/DDBJ whole genome shotgun (WGS) entry which is preliminary data.</text>
</comment>
<reference evidence="2 3" key="1">
    <citation type="submission" date="2019-04" db="EMBL/GenBank/DDBJ databases">
        <title>In vitro growth and metabolic characteristics of meat-borne Lactobacillus algidus strains.</title>
        <authorList>
            <person name="Sade E."/>
            <person name="Per J."/>
            <person name="Tytti H."/>
            <person name="Johanna B.K."/>
        </authorList>
    </citation>
    <scope>NUCLEOTIDE SEQUENCE [LARGE SCALE GENOMIC DNA]</scope>
    <source>
        <strain evidence="2 3">LTS37-1</strain>
    </source>
</reference>
<dbReference type="NCBIfam" id="TIGR01558">
    <property type="entry name" value="sm_term_P27"/>
    <property type="match status" value="1"/>
</dbReference>
<dbReference type="RefSeq" id="WP_186674594.1">
    <property type="nucleotide sequence ID" value="NZ_JANXKZ010000002.1"/>
</dbReference>
<feature type="region of interest" description="Disordered" evidence="1">
    <location>
        <begin position="1"/>
        <end position="23"/>
    </location>
</feature>